<keyword evidence="1" id="KW-0812">Transmembrane</keyword>
<dbReference type="Proteomes" id="UP000516786">
    <property type="component" value="Plasmid pZXPA-20-602k"/>
</dbReference>
<sequence length="136" mass="14845">MMMKKFELNVNSASFAVVLGGCVSTAVFVMHLFSTLSIKLTFVLAMSYVLMVLFAICYGYSSRGNSLLRFVDQLWMFAGGFALGFLVAMSRGNLTLVDALPDLSLAYLSIAGCVEIGRLYAEWSKPVELECNLANA</sequence>
<feature type="transmembrane region" description="Helical" evidence="1">
    <location>
        <begin position="73"/>
        <end position="92"/>
    </location>
</feature>
<evidence type="ECO:0000256" key="1">
    <source>
        <dbReference type="SAM" id="Phobius"/>
    </source>
</evidence>
<dbReference type="Proteomes" id="UP000193675">
    <property type="component" value="Unassembled WGS sequence"/>
</dbReference>
<dbReference type="EMBL" id="CP061724">
    <property type="protein sequence ID" value="QOD01338.1"/>
    <property type="molecule type" value="Genomic_DNA"/>
</dbReference>
<dbReference type="PROSITE" id="PS51257">
    <property type="entry name" value="PROKAR_LIPOPROTEIN"/>
    <property type="match status" value="1"/>
</dbReference>
<proteinExistence type="predicted"/>
<gene>
    <name evidence="2" type="ORF">B7H17_24255</name>
    <name evidence="3" type="ORF">ID616_32630</name>
</gene>
<name>A0A1X0ZMH2_PSEPU</name>
<geneLocation type="plasmid" evidence="3 5">
    <name>pZXPA-20-602k</name>
</geneLocation>
<keyword evidence="1" id="KW-1133">Transmembrane helix</keyword>
<organism evidence="2 4">
    <name type="scientific">Pseudomonas putida</name>
    <name type="common">Arthrobacter siderocapsulatus</name>
    <dbReference type="NCBI Taxonomy" id="303"/>
    <lineage>
        <taxon>Bacteria</taxon>
        <taxon>Pseudomonadati</taxon>
        <taxon>Pseudomonadota</taxon>
        <taxon>Gammaproteobacteria</taxon>
        <taxon>Pseudomonadales</taxon>
        <taxon>Pseudomonadaceae</taxon>
        <taxon>Pseudomonas</taxon>
    </lineage>
</organism>
<evidence type="ECO:0000313" key="3">
    <source>
        <dbReference type="EMBL" id="QOD01338.1"/>
    </source>
</evidence>
<evidence type="ECO:0000313" key="2">
    <source>
        <dbReference type="EMBL" id="ORL58652.1"/>
    </source>
</evidence>
<feature type="transmembrane region" description="Helical" evidence="1">
    <location>
        <begin position="12"/>
        <end position="34"/>
    </location>
</feature>
<reference evidence="2 4" key="1">
    <citation type="submission" date="2017-04" db="EMBL/GenBank/DDBJ databases">
        <title>Presence of VIM-2 positive Pseudomonas species in chickens and their surrounding environment.</title>
        <authorList>
            <person name="Zhang R."/>
        </authorList>
    </citation>
    <scope>NUCLEOTIDE SEQUENCE [LARGE SCALE GENOMIC DNA]</scope>
    <source>
        <strain evidence="2 4">DZ-C18</strain>
    </source>
</reference>
<accession>A0A1X0ZMH2</accession>
<dbReference type="EMBL" id="NBWC01000049">
    <property type="protein sequence ID" value="ORL58652.1"/>
    <property type="molecule type" value="Genomic_DNA"/>
</dbReference>
<dbReference type="RefSeq" id="WP_084859098.1">
    <property type="nucleotide sequence ID" value="NZ_CP061724.1"/>
</dbReference>
<protein>
    <submittedName>
        <fullName evidence="2">Uncharacterized protein</fullName>
    </submittedName>
</protein>
<keyword evidence="1" id="KW-0472">Membrane</keyword>
<reference evidence="3 5" key="2">
    <citation type="submission" date="2020-09" db="EMBL/GenBank/DDBJ databases">
        <title>Co-existence of a novel multidrug-resistance efflux pump with carbapenem resistance gene blaVIM-2 in one megaplasmid in Pseudomonas putida.</title>
        <authorList>
            <person name="Peng K."/>
            <person name="Li R."/>
        </authorList>
    </citation>
    <scope>NUCLEOTIDE SEQUENCE [LARGE SCALE GENOMIC DNA]</scope>
    <source>
        <strain evidence="3 5">ZXPA-20</strain>
        <plasmid evidence="3 5">pZXPA-20-602k</plasmid>
    </source>
</reference>
<keyword evidence="3" id="KW-0614">Plasmid</keyword>
<evidence type="ECO:0000313" key="4">
    <source>
        <dbReference type="Proteomes" id="UP000193675"/>
    </source>
</evidence>
<feature type="transmembrane region" description="Helical" evidence="1">
    <location>
        <begin position="40"/>
        <end position="61"/>
    </location>
</feature>
<dbReference type="AlphaFoldDB" id="A0A1X0ZMH2"/>
<evidence type="ECO:0000313" key="5">
    <source>
        <dbReference type="Proteomes" id="UP000516786"/>
    </source>
</evidence>